<proteinExistence type="predicted"/>
<accession>A0ABR8CUF6</accession>
<dbReference type="InterPro" id="IPR055396">
    <property type="entry name" value="DUF7088"/>
</dbReference>
<protein>
    <submittedName>
        <fullName evidence="5">Gldg family protein</fullName>
    </submittedName>
</protein>
<feature type="transmembrane region" description="Helical" evidence="2">
    <location>
        <begin position="12"/>
        <end position="30"/>
    </location>
</feature>
<feature type="transmembrane region" description="Helical" evidence="2">
    <location>
        <begin position="75"/>
        <end position="95"/>
    </location>
</feature>
<name>A0ABR8CUF6_9NOST</name>
<evidence type="ECO:0000313" key="6">
    <source>
        <dbReference type="Proteomes" id="UP000607281"/>
    </source>
</evidence>
<dbReference type="SUPFAM" id="SSF52317">
    <property type="entry name" value="Class I glutamine amidotransferase-like"/>
    <property type="match status" value="1"/>
</dbReference>
<feature type="domain" description="DUF7088" evidence="4">
    <location>
        <begin position="103"/>
        <end position="168"/>
    </location>
</feature>
<evidence type="ECO:0000259" key="4">
    <source>
        <dbReference type="Pfam" id="PF23357"/>
    </source>
</evidence>
<keyword evidence="2" id="KW-1133">Transmembrane helix</keyword>
<evidence type="ECO:0000259" key="3">
    <source>
        <dbReference type="Pfam" id="PF09822"/>
    </source>
</evidence>
<keyword evidence="2" id="KW-0472">Membrane</keyword>
<dbReference type="Proteomes" id="UP000607281">
    <property type="component" value="Unassembled WGS sequence"/>
</dbReference>
<gene>
    <name evidence="5" type="ORF">H6G18_22105</name>
</gene>
<dbReference type="InterPro" id="IPR019196">
    <property type="entry name" value="ABC_transp_unknown"/>
</dbReference>
<sequence length="570" mass="63003">MKTIQQKQLWKYLFWLGPFLLVAGLTSGLVSGTWGTITLTLLVTGIVIIGLWLLWQSQRSHWWNRRSTQAGTNAFVATLAVVVILGLINFLSIRYQVRADLTETQLFTLSPQSQQLVQNLQQPVKLWIFDVTQNPQDRQLLENYRRKSTNFQFEYINPQSRPGLAERFGVKDYGEVYLESGDRRQLVQSLNVNERLSEVRLTNRLQQIISDRTAKVYFLQGHGEHPITDGEGAISQAVQALGDKNYNSSPLNLVENPQVPNDADVIVLAGPKRGLFDAEVKALQDYLNRGGNALLMIDPSTNPNLNSLLQEWGVRLDDRLAVDVSGTGAQLGPAAPIVTDYGQHPITKEFGNGISFYRLARPLEIIPVLGVESTPLLKTKAYPDSWAESDLQNENLEFNPEKDLKGPLTLGVALTRKLPIPTQPTPQASPTPSPTASPTTTKSPSPTPSPTASPTTTTSASPTPNAEVTPGGTEQKPEQPATESRLVVIGNSDFVTNNIFQQQLNGDVFLNSVTWLSQQDEQILSIRPKEAKNRRIILSTSQANLLTLSSLLVLPLLGLVAAAAIWWKRR</sequence>
<comment type="caution">
    <text evidence="5">The sequence shown here is derived from an EMBL/GenBank/DDBJ whole genome shotgun (WGS) entry which is preliminary data.</text>
</comment>
<feature type="transmembrane region" description="Helical" evidence="2">
    <location>
        <begin position="545"/>
        <end position="567"/>
    </location>
</feature>
<keyword evidence="2" id="KW-0812">Transmembrane</keyword>
<evidence type="ECO:0000256" key="1">
    <source>
        <dbReference type="SAM" id="MobiDB-lite"/>
    </source>
</evidence>
<keyword evidence="6" id="KW-1185">Reference proteome</keyword>
<dbReference type="Pfam" id="PF23357">
    <property type="entry name" value="DUF7088"/>
    <property type="match status" value="1"/>
</dbReference>
<dbReference type="EMBL" id="JACJRF010000056">
    <property type="protein sequence ID" value="MBD2346816.1"/>
    <property type="molecule type" value="Genomic_DNA"/>
</dbReference>
<dbReference type="InterPro" id="IPR029062">
    <property type="entry name" value="Class_I_gatase-like"/>
</dbReference>
<evidence type="ECO:0000256" key="2">
    <source>
        <dbReference type="SAM" id="Phobius"/>
    </source>
</evidence>
<reference evidence="5 6" key="1">
    <citation type="journal article" date="2020" name="ISME J.">
        <title>Comparative genomics reveals insights into cyanobacterial evolution and habitat adaptation.</title>
        <authorList>
            <person name="Chen M.Y."/>
            <person name="Teng W.K."/>
            <person name="Zhao L."/>
            <person name="Hu C.X."/>
            <person name="Zhou Y.K."/>
            <person name="Han B.P."/>
            <person name="Song L.R."/>
            <person name="Shu W.S."/>
        </authorList>
    </citation>
    <scope>NUCLEOTIDE SEQUENCE [LARGE SCALE GENOMIC DNA]</scope>
    <source>
        <strain evidence="5 6">FACHB-260</strain>
    </source>
</reference>
<dbReference type="Pfam" id="PF09822">
    <property type="entry name" value="ABC_transp_aux"/>
    <property type="match status" value="1"/>
</dbReference>
<feature type="compositionally biased region" description="Pro residues" evidence="1">
    <location>
        <begin position="421"/>
        <end position="435"/>
    </location>
</feature>
<feature type="transmembrane region" description="Helical" evidence="2">
    <location>
        <begin position="36"/>
        <end position="55"/>
    </location>
</feature>
<organism evidence="5 6">
    <name type="scientific">Anabaena subtropica FACHB-260</name>
    <dbReference type="NCBI Taxonomy" id="2692884"/>
    <lineage>
        <taxon>Bacteria</taxon>
        <taxon>Bacillati</taxon>
        <taxon>Cyanobacteriota</taxon>
        <taxon>Cyanophyceae</taxon>
        <taxon>Nostocales</taxon>
        <taxon>Nostocaceae</taxon>
        <taxon>Anabaena</taxon>
    </lineage>
</organism>
<dbReference type="RefSeq" id="WP_190409225.1">
    <property type="nucleotide sequence ID" value="NZ_JACJRF010000056.1"/>
</dbReference>
<evidence type="ECO:0000313" key="5">
    <source>
        <dbReference type="EMBL" id="MBD2346816.1"/>
    </source>
</evidence>
<feature type="compositionally biased region" description="Low complexity" evidence="1">
    <location>
        <begin position="452"/>
        <end position="464"/>
    </location>
</feature>
<feature type="domain" description="ABC-type uncharacterised transport system" evidence="3">
    <location>
        <begin position="215"/>
        <end position="503"/>
    </location>
</feature>
<feature type="region of interest" description="Disordered" evidence="1">
    <location>
        <begin position="419"/>
        <end position="482"/>
    </location>
</feature>